<dbReference type="InterPro" id="IPR052910">
    <property type="entry name" value="ABC-Purine-Binding"/>
</dbReference>
<evidence type="ECO:0000256" key="2">
    <source>
        <dbReference type="SAM" id="SignalP"/>
    </source>
</evidence>
<dbReference type="Proteomes" id="UP000199377">
    <property type="component" value="Unassembled WGS sequence"/>
</dbReference>
<dbReference type="EMBL" id="FOQH01000005">
    <property type="protein sequence ID" value="SFI22861.1"/>
    <property type="molecule type" value="Genomic_DNA"/>
</dbReference>
<sequence>MTEFHRTSRRGFLKSSAALAGVAAMGGFATRAKAADLTIGFIYVGPKDDYGYNQAHAEGAAAVKAMAGVTVVEEENVPESVEVQKSMESMINFDGASLLFPTSFGYFDPHILEMAQKYPDLRFEHCGGMWSADKHPMNVGSYFGYIGLGQYLNGIAAGHATKTKKIGFVAAKPIPQVLNNVNSFLLGARAVDPEITCQVIFTGEWSLAVKEAEAVNALTDQGADVITCHVDGPKVVMETAAGRGAFVCGYHADQSALAPEKYLTGAEWNWAKVYTDMVSTVQSGGTIDNFVRGGLAEGFIKMSPLGPAVSDEARAQFEATRAEILKGGFSVFKGPMKSNTGDVIVGAGSAFVETDVELESMDYLVEGVVGSTS</sequence>
<dbReference type="PANTHER" id="PTHR43208">
    <property type="entry name" value="ABC TRANSPORTER SUBSTRATE-BINDING PROTEIN"/>
    <property type="match status" value="1"/>
</dbReference>
<gene>
    <name evidence="4" type="ORF">SAMN05216258_105163</name>
</gene>
<dbReference type="InterPro" id="IPR006311">
    <property type="entry name" value="TAT_signal"/>
</dbReference>
<dbReference type="STRING" id="1114924.SAMN05216258_105163"/>
<protein>
    <submittedName>
        <fullName evidence="4">Nucleoside-binding protein</fullName>
    </submittedName>
</protein>
<dbReference type="Gene3D" id="3.40.50.2300">
    <property type="match status" value="2"/>
</dbReference>
<feature type="domain" description="ABC transporter substrate-binding protein PnrA-like" evidence="3">
    <location>
        <begin position="38"/>
        <end position="326"/>
    </location>
</feature>
<evidence type="ECO:0000256" key="1">
    <source>
        <dbReference type="ARBA" id="ARBA00022729"/>
    </source>
</evidence>
<feature type="chain" id="PRO_5011572394" evidence="2">
    <location>
        <begin position="35"/>
        <end position="373"/>
    </location>
</feature>
<evidence type="ECO:0000313" key="4">
    <source>
        <dbReference type="EMBL" id="SFI22861.1"/>
    </source>
</evidence>
<reference evidence="4 5" key="1">
    <citation type="submission" date="2016-10" db="EMBL/GenBank/DDBJ databases">
        <authorList>
            <person name="de Groot N.N."/>
        </authorList>
    </citation>
    <scope>NUCLEOTIDE SEQUENCE [LARGE SCALE GENOMIC DNA]</scope>
    <source>
        <strain evidence="4 5">CGMCC 1.11030</strain>
    </source>
</reference>
<keyword evidence="1 2" id="KW-0732">Signal</keyword>
<dbReference type="GO" id="GO:0005886">
    <property type="term" value="C:plasma membrane"/>
    <property type="evidence" value="ECO:0007669"/>
    <property type="project" value="InterPro"/>
</dbReference>
<dbReference type="AlphaFoldDB" id="A0A1I3GI76"/>
<feature type="signal peptide" evidence="2">
    <location>
        <begin position="1"/>
        <end position="34"/>
    </location>
</feature>
<organism evidence="4 5">
    <name type="scientific">Albimonas pacifica</name>
    <dbReference type="NCBI Taxonomy" id="1114924"/>
    <lineage>
        <taxon>Bacteria</taxon>
        <taxon>Pseudomonadati</taxon>
        <taxon>Pseudomonadota</taxon>
        <taxon>Alphaproteobacteria</taxon>
        <taxon>Rhodobacterales</taxon>
        <taxon>Paracoccaceae</taxon>
        <taxon>Albimonas</taxon>
    </lineage>
</organism>
<evidence type="ECO:0000313" key="5">
    <source>
        <dbReference type="Proteomes" id="UP000199377"/>
    </source>
</evidence>
<keyword evidence="5" id="KW-1185">Reference proteome</keyword>
<evidence type="ECO:0000259" key="3">
    <source>
        <dbReference type="Pfam" id="PF02608"/>
    </source>
</evidence>
<dbReference type="CDD" id="cd19963">
    <property type="entry name" value="PBP1_BMP-like"/>
    <property type="match status" value="1"/>
</dbReference>
<name>A0A1I3GI76_9RHOB</name>
<dbReference type="PANTHER" id="PTHR43208:SF1">
    <property type="entry name" value="ABC TRANSPORTER SUBSTRATE-BINDING PROTEIN"/>
    <property type="match status" value="1"/>
</dbReference>
<accession>A0A1I3GI76</accession>
<dbReference type="InterPro" id="IPR003760">
    <property type="entry name" value="PnrA-like"/>
</dbReference>
<dbReference type="PROSITE" id="PS51318">
    <property type="entry name" value="TAT"/>
    <property type="match status" value="1"/>
</dbReference>
<dbReference type="RefSeq" id="WP_092860005.1">
    <property type="nucleotide sequence ID" value="NZ_FOQH01000005.1"/>
</dbReference>
<proteinExistence type="predicted"/>
<dbReference type="Pfam" id="PF02608">
    <property type="entry name" value="Bmp"/>
    <property type="match status" value="1"/>
</dbReference>
<dbReference type="OrthoDB" id="9781639at2"/>